<keyword evidence="2" id="KW-1185">Reference proteome</keyword>
<gene>
    <name evidence="1" type="ORF">SK128_010031</name>
</gene>
<organism evidence="1 2">
    <name type="scientific">Halocaridina rubra</name>
    <name type="common">Hawaiian red shrimp</name>
    <dbReference type="NCBI Taxonomy" id="373956"/>
    <lineage>
        <taxon>Eukaryota</taxon>
        <taxon>Metazoa</taxon>
        <taxon>Ecdysozoa</taxon>
        <taxon>Arthropoda</taxon>
        <taxon>Crustacea</taxon>
        <taxon>Multicrustacea</taxon>
        <taxon>Malacostraca</taxon>
        <taxon>Eumalacostraca</taxon>
        <taxon>Eucarida</taxon>
        <taxon>Decapoda</taxon>
        <taxon>Pleocyemata</taxon>
        <taxon>Caridea</taxon>
        <taxon>Atyoidea</taxon>
        <taxon>Atyidae</taxon>
        <taxon>Halocaridina</taxon>
    </lineage>
</organism>
<proteinExistence type="predicted"/>
<comment type="caution">
    <text evidence="1">The sequence shown here is derived from an EMBL/GenBank/DDBJ whole genome shotgun (WGS) entry which is preliminary data.</text>
</comment>
<protein>
    <submittedName>
        <fullName evidence="1">Uncharacterized protein</fullName>
    </submittedName>
</protein>
<name>A0AAN9ACD4_HALRR</name>
<reference evidence="1 2" key="1">
    <citation type="submission" date="2023-11" db="EMBL/GenBank/DDBJ databases">
        <title>Halocaridina rubra genome assembly.</title>
        <authorList>
            <person name="Smith C."/>
        </authorList>
    </citation>
    <scope>NUCLEOTIDE SEQUENCE [LARGE SCALE GENOMIC DNA]</scope>
    <source>
        <strain evidence="1">EP-1</strain>
        <tissue evidence="1">Whole</tissue>
    </source>
</reference>
<dbReference type="Proteomes" id="UP001381693">
    <property type="component" value="Unassembled WGS sequence"/>
</dbReference>
<dbReference type="AlphaFoldDB" id="A0AAN9ACD4"/>
<dbReference type="EMBL" id="JAXCGZ010003960">
    <property type="protein sequence ID" value="KAK7082584.1"/>
    <property type="molecule type" value="Genomic_DNA"/>
</dbReference>
<evidence type="ECO:0000313" key="2">
    <source>
        <dbReference type="Proteomes" id="UP001381693"/>
    </source>
</evidence>
<evidence type="ECO:0000313" key="1">
    <source>
        <dbReference type="EMBL" id="KAK7082584.1"/>
    </source>
</evidence>
<sequence length="239" mass="27692">MTFDLKIPGMERVLNLCRKDGLHGQTVRRTRFDRQVFEVLFERENGVFGCRIRLSNVFDNQIPRSHVRTSLQTLVCRTAFDEPFDRVNPPLRKCIIPESRRSNCNRFLPLSIHEKTGTEENILIFHPTILEMHSQLSLQAADTMLDQVFIVIGSALALLIQATTEIQIPLQSLSRWKTMEKTTKSLSDSQENFKIFFLKVPIRRLRHAPTITKTDNAIKWGEKKIDNAMKEGKIKKRFG</sequence>
<accession>A0AAN9ACD4</accession>